<keyword evidence="6" id="KW-0547">Nucleotide-binding</keyword>
<dbReference type="CDD" id="cd03244">
    <property type="entry name" value="ABCC_MRP_domain2"/>
    <property type="match status" value="1"/>
</dbReference>
<dbReference type="GO" id="GO:0005774">
    <property type="term" value="C:vacuolar membrane"/>
    <property type="evidence" value="ECO:0007669"/>
    <property type="project" value="UniProtKB-SubCell"/>
</dbReference>
<dbReference type="PROSITE" id="PS00211">
    <property type="entry name" value="ABC_TRANSPORTER_1"/>
    <property type="match status" value="2"/>
</dbReference>
<keyword evidence="5" id="KW-0677">Repeat</keyword>
<dbReference type="InterPro" id="IPR050173">
    <property type="entry name" value="ABC_transporter_C-like"/>
</dbReference>
<protein>
    <submittedName>
        <fullName evidence="14">Canalicular multispecific organic anion transporter 2-like</fullName>
    </submittedName>
</protein>
<organism evidence="13 14">
    <name type="scientific">Galendromus occidentalis</name>
    <name type="common">western predatory mite</name>
    <dbReference type="NCBI Taxonomy" id="34638"/>
    <lineage>
        <taxon>Eukaryota</taxon>
        <taxon>Metazoa</taxon>
        <taxon>Ecdysozoa</taxon>
        <taxon>Arthropoda</taxon>
        <taxon>Chelicerata</taxon>
        <taxon>Arachnida</taxon>
        <taxon>Acari</taxon>
        <taxon>Parasitiformes</taxon>
        <taxon>Mesostigmata</taxon>
        <taxon>Gamasina</taxon>
        <taxon>Phytoseioidea</taxon>
        <taxon>Phytoseiidae</taxon>
        <taxon>Typhlodrominae</taxon>
        <taxon>Galendromus</taxon>
    </lineage>
</organism>
<dbReference type="Pfam" id="PF00005">
    <property type="entry name" value="ABC_tran"/>
    <property type="match status" value="2"/>
</dbReference>
<keyword evidence="4 10" id="KW-0812">Transmembrane</keyword>
<evidence type="ECO:0000256" key="10">
    <source>
        <dbReference type="SAM" id="Phobius"/>
    </source>
</evidence>
<dbReference type="FunFam" id="1.20.1560.10:FF:000013">
    <property type="entry name" value="ABC transporter C family member 2"/>
    <property type="match status" value="1"/>
</dbReference>
<feature type="transmembrane region" description="Helical" evidence="10">
    <location>
        <begin position="843"/>
        <end position="859"/>
    </location>
</feature>
<evidence type="ECO:0000256" key="1">
    <source>
        <dbReference type="ARBA" id="ARBA00004128"/>
    </source>
</evidence>
<evidence type="ECO:0000259" key="12">
    <source>
        <dbReference type="PROSITE" id="PS50929"/>
    </source>
</evidence>
<comment type="similarity">
    <text evidence="2">Belongs to the ABC transporter superfamily. ABCC family. Conjugate transporter (TC 3.A.1.208) subfamily.</text>
</comment>
<feature type="transmembrane region" description="Helical" evidence="10">
    <location>
        <begin position="98"/>
        <end position="121"/>
    </location>
</feature>
<feature type="transmembrane region" description="Helical" evidence="10">
    <location>
        <begin position="865"/>
        <end position="885"/>
    </location>
</feature>
<dbReference type="Gene3D" id="1.20.1560.10">
    <property type="entry name" value="ABC transporter type 1, transmembrane domain"/>
    <property type="match status" value="2"/>
</dbReference>
<dbReference type="GeneID" id="100901541"/>
<evidence type="ECO:0000256" key="4">
    <source>
        <dbReference type="ARBA" id="ARBA00022692"/>
    </source>
</evidence>
<dbReference type="Proteomes" id="UP000694867">
    <property type="component" value="Unplaced"/>
</dbReference>
<feature type="transmembrane region" description="Helical" evidence="10">
    <location>
        <begin position="250"/>
        <end position="269"/>
    </location>
</feature>
<dbReference type="InterPro" id="IPR003439">
    <property type="entry name" value="ABC_transporter-like_ATP-bd"/>
</dbReference>
<proteinExistence type="inferred from homology"/>
<feature type="transmembrane region" description="Helical" evidence="10">
    <location>
        <begin position="948"/>
        <end position="968"/>
    </location>
</feature>
<evidence type="ECO:0000313" key="13">
    <source>
        <dbReference type="Proteomes" id="UP000694867"/>
    </source>
</evidence>
<feature type="transmembrane region" description="Helical" evidence="10">
    <location>
        <begin position="710"/>
        <end position="731"/>
    </location>
</feature>
<evidence type="ECO:0000256" key="2">
    <source>
        <dbReference type="ARBA" id="ARBA00009726"/>
    </source>
</evidence>
<dbReference type="InterPro" id="IPR044746">
    <property type="entry name" value="ABCC_6TM_D1"/>
</dbReference>
<dbReference type="InterPro" id="IPR027417">
    <property type="entry name" value="P-loop_NTPase"/>
</dbReference>
<reference evidence="14" key="1">
    <citation type="submission" date="2025-08" db="UniProtKB">
        <authorList>
            <consortium name="RefSeq"/>
        </authorList>
    </citation>
    <scope>IDENTIFICATION</scope>
</reference>
<dbReference type="InterPro" id="IPR036640">
    <property type="entry name" value="ABC1_TM_sf"/>
</dbReference>
<dbReference type="PANTHER" id="PTHR24223:SF443">
    <property type="entry name" value="MULTIDRUG-RESISTANCE LIKE PROTEIN 1, ISOFORM I"/>
    <property type="match status" value="1"/>
</dbReference>
<dbReference type="InterPro" id="IPR003593">
    <property type="entry name" value="AAA+_ATPase"/>
</dbReference>
<feature type="domain" description="ABC transporter" evidence="11">
    <location>
        <begin position="1042"/>
        <end position="1271"/>
    </location>
</feature>
<gene>
    <name evidence="14" type="primary">LOC100901541</name>
</gene>
<evidence type="ECO:0000256" key="5">
    <source>
        <dbReference type="ARBA" id="ARBA00022737"/>
    </source>
</evidence>
<dbReference type="Gene3D" id="3.40.50.300">
    <property type="entry name" value="P-loop containing nucleotide triphosphate hydrolases"/>
    <property type="match status" value="2"/>
</dbReference>
<dbReference type="FunFam" id="3.40.50.300:FF:000074">
    <property type="entry name" value="Multidrug resistance-associated protein 5 isoform 1"/>
    <property type="match status" value="1"/>
</dbReference>
<evidence type="ECO:0000259" key="11">
    <source>
        <dbReference type="PROSITE" id="PS50893"/>
    </source>
</evidence>
<evidence type="ECO:0000256" key="6">
    <source>
        <dbReference type="ARBA" id="ARBA00022741"/>
    </source>
</evidence>
<dbReference type="RefSeq" id="XP_028967098.1">
    <property type="nucleotide sequence ID" value="XM_029111265.1"/>
</dbReference>
<keyword evidence="8 10" id="KW-1133">Transmembrane helix</keyword>
<feature type="transmembrane region" description="Helical" evidence="10">
    <location>
        <begin position="218"/>
        <end position="244"/>
    </location>
</feature>
<dbReference type="CDD" id="cd18579">
    <property type="entry name" value="ABC_6TM_ABCC_D1"/>
    <property type="match status" value="1"/>
</dbReference>
<comment type="subcellular location">
    <subcellularLocation>
        <location evidence="1">Vacuole membrane</location>
        <topology evidence="1">Multi-pass membrane protein</topology>
    </subcellularLocation>
</comment>
<keyword evidence="9 10" id="KW-0472">Membrane</keyword>
<dbReference type="PROSITE" id="PS50929">
    <property type="entry name" value="ABC_TM1F"/>
    <property type="match status" value="2"/>
</dbReference>
<dbReference type="SMART" id="SM00382">
    <property type="entry name" value="AAA"/>
    <property type="match status" value="2"/>
</dbReference>
<keyword evidence="3" id="KW-0813">Transport</keyword>
<feature type="transmembrane region" description="Helical" evidence="10">
    <location>
        <begin position="367"/>
        <end position="387"/>
    </location>
</feature>
<evidence type="ECO:0000256" key="9">
    <source>
        <dbReference type="ARBA" id="ARBA00023136"/>
    </source>
</evidence>
<feature type="domain" description="ABC transporter" evidence="11">
    <location>
        <begin position="424"/>
        <end position="647"/>
    </location>
</feature>
<dbReference type="CDD" id="cd18580">
    <property type="entry name" value="ABC_6TM_ABCC_D2"/>
    <property type="match status" value="1"/>
</dbReference>
<feature type="domain" description="ABC transmembrane type-1" evidence="12">
    <location>
        <begin position="711"/>
        <end position="1005"/>
    </location>
</feature>
<dbReference type="GO" id="GO:0140359">
    <property type="term" value="F:ABC-type transporter activity"/>
    <property type="evidence" value="ECO:0007669"/>
    <property type="project" value="InterPro"/>
</dbReference>
<keyword evidence="13" id="KW-1185">Reference proteome</keyword>
<dbReference type="InterPro" id="IPR044726">
    <property type="entry name" value="ABCC_6TM_D2"/>
</dbReference>
<evidence type="ECO:0000256" key="7">
    <source>
        <dbReference type="ARBA" id="ARBA00022840"/>
    </source>
</evidence>
<dbReference type="FunFam" id="3.40.50.300:FF:000997">
    <property type="entry name" value="Multidrug resistance-associated protein 1"/>
    <property type="match status" value="1"/>
</dbReference>
<dbReference type="PROSITE" id="PS50893">
    <property type="entry name" value="ABC_TRANSPORTER_2"/>
    <property type="match status" value="2"/>
</dbReference>
<dbReference type="InterPro" id="IPR017871">
    <property type="entry name" value="ABC_transporter-like_CS"/>
</dbReference>
<evidence type="ECO:0000256" key="3">
    <source>
        <dbReference type="ARBA" id="ARBA00022448"/>
    </source>
</evidence>
<dbReference type="SUPFAM" id="SSF52540">
    <property type="entry name" value="P-loop containing nucleoside triphosphate hydrolases"/>
    <property type="match status" value="2"/>
</dbReference>
<evidence type="ECO:0000256" key="8">
    <source>
        <dbReference type="ARBA" id="ARBA00022989"/>
    </source>
</evidence>
<feature type="transmembrane region" description="Helical" evidence="10">
    <location>
        <begin position="332"/>
        <end position="355"/>
    </location>
</feature>
<dbReference type="InterPro" id="IPR011527">
    <property type="entry name" value="ABC1_TM_dom"/>
</dbReference>
<dbReference type="Pfam" id="PF00664">
    <property type="entry name" value="ABC_membrane"/>
    <property type="match status" value="2"/>
</dbReference>
<dbReference type="SUPFAM" id="SSF90123">
    <property type="entry name" value="ABC transporter transmembrane region"/>
    <property type="match status" value="2"/>
</dbReference>
<name>A0AAJ7WID8_9ACAR</name>
<dbReference type="GO" id="GO:0016887">
    <property type="term" value="F:ATP hydrolysis activity"/>
    <property type="evidence" value="ECO:0007669"/>
    <property type="project" value="InterPro"/>
</dbReference>
<accession>A0AAJ7WID8</accession>
<dbReference type="CDD" id="cd03250">
    <property type="entry name" value="ABCC_MRP_domain1"/>
    <property type="match status" value="1"/>
</dbReference>
<sequence>MGSDGDEDLEFPAEARTRITRKNTPLIHHVTFSNFNEFMRACVKGEARLQHLIPMNINFSAKVCYERFLYCSKEDDNRDTESSSSEPAQKKKALWKKLLYSFHHFLLCILCVQVGLCVTFAAPAYVVKQIIRSSETATSSTYLWAVILCILTAGYSIFTNHNHYRMYYGALQQRAALLTALYDKVTCMFQCLRIHPDARHRYGAGDILNLASIDVAQVFLFTQYCGMAIGIPIRTCISCLMVYYLLGPGAYGAAGSILLMMPLSFYVAYRLQIINREILIEKDKRMSTTSELFSSMKIIKLFAWEEAFMEKIMKVREIEGKVLEKFLYGESIAILIWNSSPFVVALATYTCFLLFDGNAVLRADAAFTAMLIFGILRFYFIYLPAVLSKLVQARVALQRIEQFLNCEDLVEGPDRVVEDDDVVIDIREATFAWGQEVSLKDIDLRVKRGELIAVLGQIGTGKSSLLSAMLGEMNQVGGSIAIRDVKIAYVPQQAWIQSGTVRQNILFRNQLDKHYYSKVIKNCALRPDIRLLIDGDQTEVGDRGMNLSGGQKQRISIARAVYHQAELYLFDDPLSALDAHVADVIFRDVISNRGMLRHTTRIIATHNESILPMCDRVLVLDHGKIIASGTFNELASVLNMRRRSSVIPRDSEDVPKSTLMLTFLKTPATTSPADEDQDFKFHIEDEVKRGGDINWGVYQTMAQHFGMKPLIAVATLYVLFRVLDIGGIVWIRHWTGGIEDLVRYNQSSENFNFHESYKAQTSHGLTIFAFIGLGAGASTLIGFLVLANSCHRVSMNLHQTMLKSMLHAPLSFFDLTPVGRIINRFSKDVTVMDMELYQIFDDYLGFLLSILGCVVLVFVELHIMILALVPAVLIFIYIRSIYLQAARQSKRLMLMCRSPVLNDFSEVLSGVSVIRAYKAENMLLIRNHLRVDVSQNTMLHNLITVRWAAVRVDALNALFMFFMISIILLNGRELGMGTAGLLISYTMTVTRFMARFIESSTLLESAVVSAERLFEYGEIPSEAPWEIESATPPTDWPHAGVVDFENYSCRYREGTPLVLNNLNLHIDAGKKVGVVGRTGAGKSSLTLALFRILEASEGRIRIDGIDTSTLGLHTLRKRLTMIPQDPILFRGTLRSNLDPDHEFSDELVEEAARAAHLRKDLKLTSEISEEGSNISLGERQLVCLGRALLRKSKILVLDEATAAVDAATDALIQRTIRNVFESSTVITIAHRLQTILDYDTVIVMSAGEIIEKGCPRDLIEDRNSTFHGMAKDAGLVTRGSIPTS</sequence>
<evidence type="ECO:0000313" key="14">
    <source>
        <dbReference type="RefSeq" id="XP_028967098.1"/>
    </source>
</evidence>
<dbReference type="PANTHER" id="PTHR24223">
    <property type="entry name" value="ATP-BINDING CASSETTE SUB-FAMILY C"/>
    <property type="match status" value="1"/>
</dbReference>
<feature type="transmembrane region" description="Helical" evidence="10">
    <location>
        <begin position="765"/>
        <end position="787"/>
    </location>
</feature>
<feature type="transmembrane region" description="Helical" evidence="10">
    <location>
        <begin position="141"/>
        <end position="158"/>
    </location>
</feature>
<dbReference type="GO" id="GO:0005524">
    <property type="term" value="F:ATP binding"/>
    <property type="evidence" value="ECO:0007669"/>
    <property type="project" value="UniProtKB-KW"/>
</dbReference>
<dbReference type="KEGG" id="goe:100901541"/>
<keyword evidence="7" id="KW-0067">ATP-binding</keyword>
<feature type="domain" description="ABC transmembrane type-1" evidence="12">
    <location>
        <begin position="109"/>
        <end position="392"/>
    </location>
</feature>